<name>A0A1M4ZXM2_9GAMM</name>
<gene>
    <name evidence="1" type="ORF">SAMN02745148_02091</name>
</gene>
<dbReference type="EMBL" id="FQUJ01000008">
    <property type="protein sequence ID" value="SHF22452.1"/>
    <property type="molecule type" value="Genomic_DNA"/>
</dbReference>
<sequence length="291" mass="32742">MTVTPHLFGRAGDVYPRVLRDIVGEASGAAYSFMEIEQFEALLPSQKNQVYWEEILYRAHWAAVANSIRHLRWFDACVVHSTTQPNYLAFCAALRGLLESAADTKHSLEAVPLTIASDAGNIFKALDGKLDGSFFISNELENCLIHFHHARKVGKEEDAPPTHRAETAAKYVSALDHAQYPVKALYSELCQVVHPAEPSLHWLSHVSQNGWEVGAQDDIGSIHKLVDRYKQSISWIQQNSGNITILLCQVLNSLPRKQLHIESVKPWNMSELPVHHKIKNEFGRHGVQWPS</sequence>
<organism evidence="1 2">
    <name type="scientific">Modicisalibacter ilicicola DSM 19980</name>
    <dbReference type="NCBI Taxonomy" id="1121942"/>
    <lineage>
        <taxon>Bacteria</taxon>
        <taxon>Pseudomonadati</taxon>
        <taxon>Pseudomonadota</taxon>
        <taxon>Gammaproteobacteria</taxon>
        <taxon>Oceanospirillales</taxon>
        <taxon>Halomonadaceae</taxon>
        <taxon>Modicisalibacter</taxon>
    </lineage>
</organism>
<accession>A0A1M4ZXM2</accession>
<dbReference type="STRING" id="1121942.SAMN02745148_02091"/>
<dbReference type="AlphaFoldDB" id="A0A1M4ZXM2"/>
<protein>
    <submittedName>
        <fullName evidence="1">Uncharacterized protein</fullName>
    </submittedName>
</protein>
<evidence type="ECO:0000313" key="1">
    <source>
        <dbReference type="EMBL" id="SHF22452.1"/>
    </source>
</evidence>
<reference evidence="1 2" key="1">
    <citation type="submission" date="2016-11" db="EMBL/GenBank/DDBJ databases">
        <authorList>
            <person name="Jaros S."/>
            <person name="Januszkiewicz K."/>
            <person name="Wedrychowicz H."/>
        </authorList>
    </citation>
    <scope>NUCLEOTIDE SEQUENCE [LARGE SCALE GENOMIC DNA]</scope>
    <source>
        <strain evidence="1 2">DSM 19980</strain>
    </source>
</reference>
<keyword evidence="2" id="KW-1185">Reference proteome</keyword>
<evidence type="ECO:0000313" key="2">
    <source>
        <dbReference type="Proteomes" id="UP000184346"/>
    </source>
</evidence>
<proteinExistence type="predicted"/>
<dbReference type="Proteomes" id="UP000184346">
    <property type="component" value="Unassembled WGS sequence"/>
</dbReference>
<dbReference type="RefSeq" id="WP_217652799.1">
    <property type="nucleotide sequence ID" value="NZ_FQUJ01000008.1"/>
</dbReference>